<protein>
    <submittedName>
        <fullName evidence="2">Glycosyl transferase family protein</fullName>
    </submittedName>
</protein>
<dbReference type="STRING" id="288768.SAMEA3906486_01327"/>
<dbReference type="CDD" id="cd00761">
    <property type="entry name" value="Glyco_tranf_GTA_type"/>
    <property type="match status" value="1"/>
</dbReference>
<dbReference type="GO" id="GO:0016758">
    <property type="term" value="F:hexosyltransferase activity"/>
    <property type="evidence" value="ECO:0007669"/>
    <property type="project" value="UniProtKB-ARBA"/>
</dbReference>
<gene>
    <name evidence="2" type="primary">kfoC_2</name>
    <name evidence="2" type="ORF">SAMEA3906486_01327</name>
</gene>
<keyword evidence="3" id="KW-1185">Reference proteome</keyword>
<dbReference type="InterPro" id="IPR029044">
    <property type="entry name" value="Nucleotide-diphossugar_trans"/>
</dbReference>
<proteinExistence type="predicted"/>
<dbReference type="SUPFAM" id="SSF53448">
    <property type="entry name" value="Nucleotide-diphospho-sugar transferases"/>
    <property type="match status" value="1"/>
</dbReference>
<evidence type="ECO:0000259" key="1">
    <source>
        <dbReference type="Pfam" id="PF00535"/>
    </source>
</evidence>
<dbReference type="InterPro" id="IPR001173">
    <property type="entry name" value="Glyco_trans_2-like"/>
</dbReference>
<feature type="domain" description="Glycosyltransferase 2-like" evidence="1">
    <location>
        <begin position="10"/>
        <end position="139"/>
    </location>
</feature>
<evidence type="ECO:0000313" key="3">
    <source>
        <dbReference type="Proteomes" id="UP000076848"/>
    </source>
</evidence>
<dbReference type="AlphaFoldDB" id="A0A157S9P8"/>
<dbReference type="OrthoDB" id="9816564at2"/>
<dbReference type="RefSeq" id="WP_066124897.1">
    <property type="nucleotide sequence ID" value="NZ_FKIF01000002.1"/>
</dbReference>
<sequence length="254" mass="28511">MLSGENPAVSVVMPAYNARLSIGKAIESVRAQTLTDWELIVVDDASTDGTAELVREFAAGDERICHVVNAKNEGVALARNRALELARGRYVAFLDSDDLWMPGKLQAQVAFLDSSGGWVSYGSYRRVDEQGREIGFVQARDHVDYPAMLQSNFIGNLTGIYRREALPSLRFKVLGHEDYVFWLEAVRQAGTAVATPFDGPLAVYRVAAGSVSANKLRAIKWQWSVYRRQLGLPWPRSVWLFVHYIFFALAKRRR</sequence>
<name>A0A157S9P8_9BORD</name>
<organism evidence="2 3">
    <name type="scientific">Bordetella ansorpii</name>
    <dbReference type="NCBI Taxonomy" id="288768"/>
    <lineage>
        <taxon>Bacteria</taxon>
        <taxon>Pseudomonadati</taxon>
        <taxon>Pseudomonadota</taxon>
        <taxon>Betaproteobacteria</taxon>
        <taxon>Burkholderiales</taxon>
        <taxon>Alcaligenaceae</taxon>
        <taxon>Bordetella</taxon>
    </lineage>
</organism>
<dbReference type="Pfam" id="PF00535">
    <property type="entry name" value="Glycos_transf_2"/>
    <property type="match status" value="1"/>
</dbReference>
<accession>A0A157S9P8</accession>
<dbReference type="EMBL" id="FKIF01000002">
    <property type="protein sequence ID" value="SAI67109.1"/>
    <property type="molecule type" value="Genomic_DNA"/>
</dbReference>
<evidence type="ECO:0000313" key="2">
    <source>
        <dbReference type="EMBL" id="SAI67109.1"/>
    </source>
</evidence>
<keyword evidence="2" id="KW-0808">Transferase</keyword>
<dbReference type="Gene3D" id="3.90.550.10">
    <property type="entry name" value="Spore Coat Polysaccharide Biosynthesis Protein SpsA, Chain A"/>
    <property type="match status" value="1"/>
</dbReference>
<dbReference type="PANTHER" id="PTHR22916:SF3">
    <property type="entry name" value="UDP-GLCNAC:BETAGAL BETA-1,3-N-ACETYLGLUCOSAMINYLTRANSFERASE-LIKE PROTEIN 1"/>
    <property type="match status" value="1"/>
</dbReference>
<reference evidence="2 3" key="1">
    <citation type="submission" date="2016-04" db="EMBL/GenBank/DDBJ databases">
        <authorList>
            <consortium name="Pathogen Informatics"/>
        </authorList>
    </citation>
    <scope>NUCLEOTIDE SEQUENCE [LARGE SCALE GENOMIC DNA]</scope>
    <source>
        <strain evidence="2 3">H050680373</strain>
    </source>
</reference>
<dbReference type="PANTHER" id="PTHR22916">
    <property type="entry name" value="GLYCOSYLTRANSFERASE"/>
    <property type="match status" value="1"/>
</dbReference>
<dbReference type="Proteomes" id="UP000076848">
    <property type="component" value="Unassembled WGS sequence"/>
</dbReference>